<reference evidence="2" key="1">
    <citation type="journal article" date="2023" name="Nat. Plants">
        <title>Single-cell RNA sequencing provides a high-resolution roadmap for understanding the multicellular compartmentation of specialized metabolism.</title>
        <authorList>
            <person name="Sun S."/>
            <person name="Shen X."/>
            <person name="Li Y."/>
            <person name="Li Y."/>
            <person name="Wang S."/>
            <person name="Li R."/>
            <person name="Zhang H."/>
            <person name="Shen G."/>
            <person name="Guo B."/>
            <person name="Wei J."/>
            <person name="Xu J."/>
            <person name="St-Pierre B."/>
            <person name="Chen S."/>
            <person name="Sun C."/>
        </authorList>
    </citation>
    <scope>NUCLEOTIDE SEQUENCE [LARGE SCALE GENOMIC DNA]</scope>
</reference>
<sequence>MERPLPVNYSELNQVIQCHAETIYRFNGVWEGPDPLTPIVPLFLVQITLSILATRLCVLALKPFNQPPFVAEILGGILLGPSGFGRIESYRKLLFPNYNLKVLEPMAHYSLVFYAFIMGLQMDVRAISRSGSKAVHVAIAGTVLPMVTGSSLFFIFVNEPNKAGSYFWGAALTVTGYQLLSKILEKHKLTHSEIGKTALASGLIHDIGSWFLLALGLAITGSKNNIHWALLSTCAFVMFCVYHVRPALNWIIRKTPEGQGYSEFYICSILTGVSLSGVVTDACGTHPMIGAFLFGLIIPNDVLQATLVDRLEDFVSGILMPLFFVVCGLRTNIDVISNDTSSFLVIIVIVLAFGAKVLGSLLVSFIHDMEPVEAVAIGILTNTKSVMAMIILEVGQTQEALSTQTFSLMVVSILVMTMIVTPISIMYRPSKNLVPYKRRTIQKAKLEEELRILACIHGTNNLPPIINLLEASNSTQRSPISVFAVQIVEQIGRAAAMLIVHSSRRSGPRNPKSHVEALTDQIINAFNNYELRSEGVTTQVLTARAAYSTMDEDICSIAKEKRAALIVIPFHKQQGPNGDMEDLNPAIRNVNEGVLANAPCSVGIIIDRGLSEARARARNIAMLFFGGPDDREALAYAWRMSEHPDISLTVVRFIPGEDAQVPDFMQEMDFVEKCYVTIEIDDEREKLLDDDFLNKFKISTVNDNSISYKELELNDEEETVNAIKELDSNQYDLYMVGKGRGMMSPLTAGLADWCDCPELGPIGDLLVTSEFESAFQILVVQQYVKPPEPKEGSVRSGSSMSHRSEMQRRPSVSETENFEPFASFRRRDHET</sequence>
<gene>
    <name evidence="1" type="ORF">M9H77_31485</name>
</gene>
<organism evidence="1 2">
    <name type="scientific">Catharanthus roseus</name>
    <name type="common">Madagascar periwinkle</name>
    <name type="synonym">Vinca rosea</name>
    <dbReference type="NCBI Taxonomy" id="4058"/>
    <lineage>
        <taxon>Eukaryota</taxon>
        <taxon>Viridiplantae</taxon>
        <taxon>Streptophyta</taxon>
        <taxon>Embryophyta</taxon>
        <taxon>Tracheophyta</taxon>
        <taxon>Spermatophyta</taxon>
        <taxon>Magnoliopsida</taxon>
        <taxon>eudicotyledons</taxon>
        <taxon>Gunneridae</taxon>
        <taxon>Pentapetalae</taxon>
        <taxon>asterids</taxon>
        <taxon>lamiids</taxon>
        <taxon>Gentianales</taxon>
        <taxon>Apocynaceae</taxon>
        <taxon>Rauvolfioideae</taxon>
        <taxon>Vinceae</taxon>
        <taxon>Catharanthinae</taxon>
        <taxon>Catharanthus</taxon>
    </lineage>
</organism>
<proteinExistence type="predicted"/>
<keyword evidence="2" id="KW-1185">Reference proteome</keyword>
<dbReference type="Proteomes" id="UP001060085">
    <property type="component" value="Linkage Group LG07"/>
</dbReference>
<protein>
    <submittedName>
        <fullName evidence="1">Uncharacterized protein</fullName>
    </submittedName>
</protein>
<comment type="caution">
    <text evidence="1">The sequence shown here is derived from an EMBL/GenBank/DDBJ whole genome shotgun (WGS) entry which is preliminary data.</text>
</comment>
<evidence type="ECO:0000313" key="1">
    <source>
        <dbReference type="EMBL" id="KAI5654298.1"/>
    </source>
</evidence>
<accession>A0ACC0A095</accession>
<evidence type="ECO:0000313" key="2">
    <source>
        <dbReference type="Proteomes" id="UP001060085"/>
    </source>
</evidence>
<name>A0ACC0A095_CATRO</name>
<dbReference type="EMBL" id="CM044707">
    <property type="protein sequence ID" value="KAI5654298.1"/>
    <property type="molecule type" value="Genomic_DNA"/>
</dbReference>